<reference evidence="1" key="2">
    <citation type="submission" date="2011-02" db="EMBL/GenBank/DDBJ databases">
        <authorList>
            <person name="MacLean D."/>
        </authorList>
    </citation>
    <scope>NUCLEOTIDE SEQUENCE</scope>
</reference>
<gene>
    <name evidence="1" type="primary">AlNc14C42G3554</name>
    <name evidence="1" type="ORF">ALNC14_041190</name>
</gene>
<dbReference type="AlphaFoldDB" id="F0WA08"/>
<evidence type="ECO:0000313" key="1">
    <source>
        <dbReference type="EMBL" id="CCA17976.1"/>
    </source>
</evidence>
<organism evidence="1">
    <name type="scientific">Albugo laibachii Nc14</name>
    <dbReference type="NCBI Taxonomy" id="890382"/>
    <lineage>
        <taxon>Eukaryota</taxon>
        <taxon>Sar</taxon>
        <taxon>Stramenopiles</taxon>
        <taxon>Oomycota</taxon>
        <taxon>Peronosporomycetes</taxon>
        <taxon>Albuginales</taxon>
        <taxon>Albuginaceae</taxon>
        <taxon>Albugo</taxon>
    </lineage>
</organism>
<proteinExistence type="predicted"/>
<sequence>MASQLGSENSMANSEHVDIIVKFIRDFTNQGILRPELAQLQEILGCVKWEITGARRPRRSVRIRALKYELRRGARRTGRREQVSTTYKHKMHPLFPSFCNSILYLEHITSSPPSLTLFRNVRIYSDDIDIRTATWFLIKEDGEDGEWRMENMDNDMVLQALMNLPENNMFSNLFKLLENTVRSIVSAVRSKIQQRLGYAMNCVMEVEEAALCIARQEIEKTAAEMVVVVGKVVALEDLENAYERMVMSYQGCVNLMLWLLWIWDLARQVELILRWVRWKKWRMSLCIRHYKKEAGIWGRKLSKYFCKSASWKEWKYQKIRVT</sequence>
<accession>F0WA08</accession>
<name>F0WA08_9STRA</name>
<dbReference type="HOGENOM" id="CLU_1013431_0_0_1"/>
<dbReference type="EMBL" id="FR824087">
    <property type="protein sequence ID" value="CCA17976.1"/>
    <property type="molecule type" value="Genomic_DNA"/>
</dbReference>
<reference evidence="1" key="1">
    <citation type="journal article" date="2011" name="PLoS Biol.">
        <title>Gene gain and loss during evolution of obligate parasitism in the white rust pathogen of Arabidopsis thaliana.</title>
        <authorList>
            <person name="Kemen E."/>
            <person name="Gardiner A."/>
            <person name="Schultz-Larsen T."/>
            <person name="Kemen A.C."/>
            <person name="Balmuth A.L."/>
            <person name="Robert-Seilaniantz A."/>
            <person name="Bailey K."/>
            <person name="Holub E."/>
            <person name="Studholme D.J."/>
            <person name="Maclean D."/>
            <person name="Jones J.D."/>
        </authorList>
    </citation>
    <scope>NUCLEOTIDE SEQUENCE</scope>
</reference>
<protein>
    <submittedName>
        <fullName evidence="1">AlNc14C42G3554 protein</fullName>
    </submittedName>
</protein>